<dbReference type="Ensembl" id="ENSSRHT00000046128.1">
    <property type="protein sequence ID" value="ENSSRHP00000044868.1"/>
    <property type="gene ID" value="ENSSRHG00000022654.1"/>
</dbReference>
<sequence length="299" mass="33886">MCVMLHLISRILAEARGRLEGNAPLLKGPLAPDPGCYSARSTPRPRIGANAAHILERGQRGVVGDLLKLEGVALNPSPAKPKPAIRDFGKENVRKLREIQKRFRELETQREHAKPVPVKALWISPKYQDVSSRVMAQLQVSKLELILLIHIIPLMISKGHTVDFVNHNARAAAKTNLRRSQSLQNLRDKPQPSAEKSRVPQYLEQRKLQWKKEEEKRRRNTPDPSVPAGHTQISERERQETLQSLEDSTSLVSELQSLPVKADTMSVRSRRAQLDQRLSEVEEAIKIFSRDKVYVKVNS</sequence>
<accession>A0A673J4D0</accession>
<keyword evidence="3" id="KW-0963">Cytoplasm</keyword>
<feature type="domain" description="Enkurin" evidence="7">
    <location>
        <begin position="198"/>
        <end position="292"/>
    </location>
</feature>
<evidence type="ECO:0000259" key="7">
    <source>
        <dbReference type="Pfam" id="PF13864"/>
    </source>
</evidence>
<evidence type="ECO:0000256" key="5">
    <source>
        <dbReference type="ARBA" id="ARBA00023273"/>
    </source>
</evidence>
<dbReference type="Pfam" id="PF13864">
    <property type="entry name" value="Enkurin"/>
    <property type="match status" value="1"/>
</dbReference>
<evidence type="ECO:0000256" key="6">
    <source>
        <dbReference type="SAM" id="MobiDB-lite"/>
    </source>
</evidence>
<dbReference type="PANTHER" id="PTHR21490:SF2">
    <property type="entry name" value="ENKURIN DOMAIN-CONTAINING PROTEIN 1"/>
    <property type="match status" value="1"/>
</dbReference>
<evidence type="ECO:0000256" key="4">
    <source>
        <dbReference type="ARBA" id="ARBA00023212"/>
    </source>
</evidence>
<name>A0A673J4D0_9TELE</name>
<evidence type="ECO:0000313" key="9">
    <source>
        <dbReference type="Proteomes" id="UP000472270"/>
    </source>
</evidence>
<protein>
    <recommendedName>
        <fullName evidence="7">Enkurin domain-containing protein</fullName>
    </recommendedName>
</protein>
<evidence type="ECO:0000256" key="2">
    <source>
        <dbReference type="ARBA" id="ARBA00004245"/>
    </source>
</evidence>
<organism evidence="8 9">
    <name type="scientific">Sinocyclocheilus rhinocerous</name>
    <dbReference type="NCBI Taxonomy" id="307959"/>
    <lineage>
        <taxon>Eukaryota</taxon>
        <taxon>Metazoa</taxon>
        <taxon>Chordata</taxon>
        <taxon>Craniata</taxon>
        <taxon>Vertebrata</taxon>
        <taxon>Euteleostomi</taxon>
        <taxon>Actinopterygii</taxon>
        <taxon>Neopterygii</taxon>
        <taxon>Teleostei</taxon>
        <taxon>Ostariophysi</taxon>
        <taxon>Cypriniformes</taxon>
        <taxon>Cyprinidae</taxon>
        <taxon>Cyprininae</taxon>
        <taxon>Sinocyclocheilus</taxon>
    </lineage>
</organism>
<dbReference type="GO" id="GO:0005881">
    <property type="term" value="C:cytoplasmic microtubule"/>
    <property type="evidence" value="ECO:0007669"/>
    <property type="project" value="TreeGrafter"/>
</dbReference>
<keyword evidence="4" id="KW-0206">Cytoskeleton</keyword>
<dbReference type="PANTHER" id="PTHR21490">
    <property type="entry name" value="ENKURIN-RELATED"/>
    <property type="match status" value="1"/>
</dbReference>
<evidence type="ECO:0000256" key="1">
    <source>
        <dbReference type="ARBA" id="ARBA00004138"/>
    </source>
</evidence>
<dbReference type="InterPro" id="IPR027012">
    <property type="entry name" value="Enkurin_dom"/>
</dbReference>
<dbReference type="GO" id="GO:0005929">
    <property type="term" value="C:cilium"/>
    <property type="evidence" value="ECO:0007669"/>
    <property type="project" value="UniProtKB-SubCell"/>
</dbReference>
<dbReference type="Proteomes" id="UP000472270">
    <property type="component" value="Unassembled WGS sequence"/>
</dbReference>
<dbReference type="AlphaFoldDB" id="A0A673J4D0"/>
<dbReference type="InterPro" id="IPR052102">
    <property type="entry name" value="Enkurin_domain-protein"/>
</dbReference>
<reference evidence="8" key="2">
    <citation type="submission" date="2025-09" db="UniProtKB">
        <authorList>
            <consortium name="Ensembl"/>
        </authorList>
    </citation>
    <scope>IDENTIFICATION</scope>
</reference>
<evidence type="ECO:0000313" key="8">
    <source>
        <dbReference type="Ensembl" id="ENSSRHP00000044868.1"/>
    </source>
</evidence>
<keyword evidence="9" id="KW-1185">Reference proteome</keyword>
<feature type="region of interest" description="Disordered" evidence="6">
    <location>
        <begin position="178"/>
        <end position="237"/>
    </location>
</feature>
<reference evidence="8" key="1">
    <citation type="submission" date="2025-08" db="UniProtKB">
        <authorList>
            <consortium name="Ensembl"/>
        </authorList>
    </citation>
    <scope>IDENTIFICATION</scope>
</reference>
<comment type="subcellular location">
    <subcellularLocation>
        <location evidence="1">Cell projection</location>
        <location evidence="1">Cilium</location>
    </subcellularLocation>
    <subcellularLocation>
        <location evidence="2">Cytoplasm</location>
        <location evidence="2">Cytoskeleton</location>
    </subcellularLocation>
</comment>
<keyword evidence="5" id="KW-0966">Cell projection</keyword>
<feature type="compositionally biased region" description="Basic and acidic residues" evidence="6">
    <location>
        <begin position="186"/>
        <end position="221"/>
    </location>
</feature>
<evidence type="ECO:0000256" key="3">
    <source>
        <dbReference type="ARBA" id="ARBA00022490"/>
    </source>
</evidence>
<proteinExistence type="predicted"/>